<evidence type="ECO:0000313" key="3">
    <source>
        <dbReference type="Proteomes" id="UP001597079"/>
    </source>
</evidence>
<evidence type="ECO:0000313" key="2">
    <source>
        <dbReference type="EMBL" id="MFD1674067.1"/>
    </source>
</evidence>
<feature type="transmembrane region" description="Helical" evidence="1">
    <location>
        <begin position="38"/>
        <end position="60"/>
    </location>
</feature>
<reference evidence="3" key="1">
    <citation type="journal article" date="2019" name="Int. J. Syst. Evol. Microbiol.">
        <title>The Global Catalogue of Microorganisms (GCM) 10K type strain sequencing project: providing services to taxonomists for standard genome sequencing and annotation.</title>
        <authorList>
            <consortium name="The Broad Institute Genomics Platform"/>
            <consortium name="The Broad Institute Genome Sequencing Center for Infectious Disease"/>
            <person name="Wu L."/>
            <person name="Ma J."/>
        </authorList>
    </citation>
    <scope>NUCLEOTIDE SEQUENCE [LARGE SCALE GENOMIC DNA]</scope>
    <source>
        <strain evidence="3">CGMCC 1.12286</strain>
    </source>
</reference>
<keyword evidence="1" id="KW-0472">Membrane</keyword>
<evidence type="ECO:0000256" key="1">
    <source>
        <dbReference type="SAM" id="Phobius"/>
    </source>
</evidence>
<accession>A0ABW4JCK2</accession>
<name>A0ABW4JCK2_9BACL</name>
<feature type="transmembrane region" description="Helical" evidence="1">
    <location>
        <begin position="12"/>
        <end position="31"/>
    </location>
</feature>
<keyword evidence="1" id="KW-0812">Transmembrane</keyword>
<proteinExistence type="predicted"/>
<organism evidence="2 3">
    <name type="scientific">Alicyclobacillus fodiniaquatilis</name>
    <dbReference type="NCBI Taxonomy" id="1661150"/>
    <lineage>
        <taxon>Bacteria</taxon>
        <taxon>Bacillati</taxon>
        <taxon>Bacillota</taxon>
        <taxon>Bacilli</taxon>
        <taxon>Bacillales</taxon>
        <taxon>Alicyclobacillaceae</taxon>
        <taxon>Alicyclobacillus</taxon>
    </lineage>
</organism>
<protein>
    <submittedName>
        <fullName evidence="2">Uncharacterized protein</fullName>
    </submittedName>
</protein>
<dbReference type="EMBL" id="JBHUCX010000014">
    <property type="protein sequence ID" value="MFD1674067.1"/>
    <property type="molecule type" value="Genomic_DNA"/>
</dbReference>
<keyword evidence="1" id="KW-1133">Transmembrane helix</keyword>
<gene>
    <name evidence="2" type="ORF">ACFSB2_04995</name>
</gene>
<comment type="caution">
    <text evidence="2">The sequence shown here is derived from an EMBL/GenBank/DDBJ whole genome shotgun (WGS) entry which is preliminary data.</text>
</comment>
<dbReference type="RefSeq" id="WP_377941769.1">
    <property type="nucleotide sequence ID" value="NZ_JBHUCX010000014.1"/>
</dbReference>
<keyword evidence="3" id="KW-1185">Reference proteome</keyword>
<sequence length="63" mass="7116">MEIVTRTVNMAIPAAMLIALIIVVILLSFALRRRSHRSLVPISLVLVILSALAEILWIYLTFR</sequence>
<dbReference type="Proteomes" id="UP001597079">
    <property type="component" value="Unassembled WGS sequence"/>
</dbReference>